<sequence>MGKEKEDTSHITSPVTNPSTQEILRPHYPDFSNYMHGYYGQMSHAWVPSFVPPPNANPYPWNNQQSGSSTALSSSAALYSSTIPMMGPPPTAYPFPWSNQQYPWMPSFVAMPSSAAMPNYTTSASSSVASSSCSALPAFIHSTNANPYSCGSEENKAQQSHSVEATSDASLDSIEFEAQYTASLGNTIDTNEAGSFETLSTEPTTGCDITEEPKAGMCFESENELVAYYKKYGKQCGFGIMTQRSKREKDGTIKYVTLGCARGGKARNRTSNVSKPRPTSKTDCKAMMNVLLKNEKLCVTSVFNTHNHVLSPRKSRFFRCNREVSESVKRVFDTNDEAGIRMNKSFQAIVTDAGGFENVPFGEKDCRNYIDKAHHLRLGKGGAQALLEILNCVLV</sequence>
<dbReference type="EMBL" id="LIHL02019171">
    <property type="protein sequence ID" value="KAF5441810.1"/>
    <property type="molecule type" value="Genomic_DNA"/>
</dbReference>
<evidence type="ECO:0000313" key="4">
    <source>
        <dbReference type="Proteomes" id="UP000619265"/>
    </source>
</evidence>
<accession>A0A833TZK3</accession>
<feature type="region of interest" description="Disordered" evidence="1">
    <location>
        <begin position="1"/>
        <end position="22"/>
    </location>
</feature>
<reference evidence="3" key="2">
    <citation type="submission" date="2020-03" db="EMBL/GenBank/DDBJ databases">
        <title>Walnut 2.0.</title>
        <authorList>
            <person name="Marrano A."/>
            <person name="Britton M."/>
            <person name="Zimin A.V."/>
            <person name="Zaini P.A."/>
            <person name="Workman R."/>
            <person name="Puiu D."/>
            <person name="Bianco L."/>
            <person name="Allen B.J."/>
            <person name="Troggio M."/>
            <person name="Leslie C.A."/>
            <person name="Timp W."/>
            <person name="Dendekar A."/>
            <person name="Salzberg S.L."/>
            <person name="Neale D.B."/>
        </authorList>
    </citation>
    <scope>NUCLEOTIDE SEQUENCE</scope>
    <source>
        <tissue evidence="3">Leaves</tissue>
    </source>
</reference>
<dbReference type="InterPro" id="IPR004330">
    <property type="entry name" value="FAR1_DNA_bnd_dom"/>
</dbReference>
<gene>
    <name evidence="3" type="ORF">F2P56_036971</name>
</gene>
<dbReference type="AlphaFoldDB" id="A0A833TZK3"/>
<dbReference type="Gramene" id="Jr_Scaffold_20336_00010_p1">
    <property type="protein sequence ID" value="cds.Jr_Scaffold_20336_00010_p1"/>
    <property type="gene ID" value="Jr_Scaffold_20336_00010"/>
</dbReference>
<evidence type="ECO:0000259" key="2">
    <source>
        <dbReference type="Pfam" id="PF03101"/>
    </source>
</evidence>
<feature type="domain" description="FAR1" evidence="2">
    <location>
        <begin position="228"/>
        <end position="311"/>
    </location>
</feature>
<reference evidence="3" key="1">
    <citation type="submission" date="2015-10" db="EMBL/GenBank/DDBJ databases">
        <authorList>
            <person name="Martinez-Garcia P.J."/>
            <person name="Crepeau M.W."/>
            <person name="Puiu D."/>
            <person name="Gonzalez-Ibeas D."/>
            <person name="Whalen J."/>
            <person name="Stevens K."/>
            <person name="Paul R."/>
            <person name="Butterfield T."/>
            <person name="Britton M."/>
            <person name="Reagan R."/>
            <person name="Chakraborty S."/>
            <person name="Walawage S.L."/>
            <person name="Vasquez-Gross H.A."/>
            <person name="Cardeno C."/>
            <person name="Famula R."/>
            <person name="Pratt K."/>
            <person name="Kuruganti S."/>
            <person name="Aradhya M.K."/>
            <person name="Leslie C.A."/>
            <person name="Dandekar A.M."/>
            <person name="Salzberg S.L."/>
            <person name="Wegrzyn J.L."/>
            <person name="Langley C.H."/>
            <person name="Neale D.B."/>
        </authorList>
    </citation>
    <scope>NUCLEOTIDE SEQUENCE</scope>
    <source>
        <tissue evidence="3">Leaves</tissue>
    </source>
</reference>
<dbReference type="Pfam" id="PF03101">
    <property type="entry name" value="FAR1"/>
    <property type="match status" value="1"/>
</dbReference>
<protein>
    <recommendedName>
        <fullName evidence="2">FAR1 domain-containing protein</fullName>
    </recommendedName>
</protein>
<evidence type="ECO:0000313" key="3">
    <source>
        <dbReference type="EMBL" id="KAF5441810.1"/>
    </source>
</evidence>
<comment type="caution">
    <text evidence="3">The sequence shown here is derived from an EMBL/GenBank/DDBJ whole genome shotgun (WGS) entry which is preliminary data.</text>
</comment>
<dbReference type="PANTHER" id="PTHR46328">
    <property type="entry name" value="FAR-RED IMPAIRED RESPONSIVE (FAR1) FAMILY PROTEIN-RELATED"/>
    <property type="match status" value="1"/>
</dbReference>
<feature type="non-terminal residue" evidence="3">
    <location>
        <position position="1"/>
    </location>
</feature>
<organism evidence="3 4">
    <name type="scientific">Juglans regia</name>
    <name type="common">English walnut</name>
    <dbReference type="NCBI Taxonomy" id="51240"/>
    <lineage>
        <taxon>Eukaryota</taxon>
        <taxon>Viridiplantae</taxon>
        <taxon>Streptophyta</taxon>
        <taxon>Embryophyta</taxon>
        <taxon>Tracheophyta</taxon>
        <taxon>Spermatophyta</taxon>
        <taxon>Magnoliopsida</taxon>
        <taxon>eudicotyledons</taxon>
        <taxon>Gunneridae</taxon>
        <taxon>Pentapetalae</taxon>
        <taxon>rosids</taxon>
        <taxon>fabids</taxon>
        <taxon>Fagales</taxon>
        <taxon>Juglandaceae</taxon>
        <taxon>Juglans</taxon>
    </lineage>
</organism>
<evidence type="ECO:0000256" key="1">
    <source>
        <dbReference type="SAM" id="MobiDB-lite"/>
    </source>
</evidence>
<name>A0A833TZK3_JUGRE</name>
<feature type="compositionally biased region" description="Polar residues" evidence="1">
    <location>
        <begin position="10"/>
        <end position="22"/>
    </location>
</feature>
<dbReference type="Proteomes" id="UP000619265">
    <property type="component" value="Unassembled WGS sequence"/>
</dbReference>
<dbReference type="PANTHER" id="PTHR46328:SF35">
    <property type="entry name" value="PROTEIN FAR1-RELATED SEQUENCE 5-LIKE"/>
    <property type="match status" value="1"/>
</dbReference>
<proteinExistence type="predicted"/>